<dbReference type="InterPro" id="IPR000524">
    <property type="entry name" value="Tscrpt_reg_HTH_GntR"/>
</dbReference>
<accession>A0A1I3HFD1</accession>
<dbReference type="InterPro" id="IPR036390">
    <property type="entry name" value="WH_DNA-bd_sf"/>
</dbReference>
<evidence type="ECO:0000313" key="5">
    <source>
        <dbReference type="EMBL" id="SFI34373.1"/>
    </source>
</evidence>
<dbReference type="AlphaFoldDB" id="A0A1I3HFD1"/>
<dbReference type="PANTHER" id="PTHR43537:SF5">
    <property type="entry name" value="UXU OPERON TRANSCRIPTIONAL REGULATOR"/>
    <property type="match status" value="1"/>
</dbReference>
<gene>
    <name evidence="5" type="ORF">SAMN03080618_00156</name>
</gene>
<dbReference type="InterPro" id="IPR011711">
    <property type="entry name" value="GntR_C"/>
</dbReference>
<evidence type="ECO:0000259" key="4">
    <source>
        <dbReference type="PROSITE" id="PS50949"/>
    </source>
</evidence>
<reference evidence="6" key="1">
    <citation type="submission" date="2016-10" db="EMBL/GenBank/DDBJ databases">
        <authorList>
            <person name="Varghese N."/>
            <person name="Submissions S."/>
        </authorList>
    </citation>
    <scope>NUCLEOTIDE SEQUENCE [LARGE SCALE GENOMIC DNA]</scope>
    <source>
        <strain evidence="6">DSM 21857</strain>
    </source>
</reference>
<dbReference type="PRINTS" id="PR00035">
    <property type="entry name" value="HTHGNTR"/>
</dbReference>
<dbReference type="Gene3D" id="1.10.10.10">
    <property type="entry name" value="Winged helix-like DNA-binding domain superfamily/Winged helix DNA-binding domain"/>
    <property type="match status" value="1"/>
</dbReference>
<keyword evidence="2 5" id="KW-0238">DNA-binding</keyword>
<dbReference type="InterPro" id="IPR008920">
    <property type="entry name" value="TF_FadR/GntR_C"/>
</dbReference>
<dbReference type="Proteomes" id="UP000242763">
    <property type="component" value="Unassembled WGS sequence"/>
</dbReference>
<organism evidence="5 6">
    <name type="scientific">Aquamicrobium aerolatum DSM 21857</name>
    <dbReference type="NCBI Taxonomy" id="1121003"/>
    <lineage>
        <taxon>Bacteria</taxon>
        <taxon>Pseudomonadati</taxon>
        <taxon>Pseudomonadota</taxon>
        <taxon>Alphaproteobacteria</taxon>
        <taxon>Hyphomicrobiales</taxon>
        <taxon>Phyllobacteriaceae</taxon>
        <taxon>Aerobium</taxon>
    </lineage>
</organism>
<keyword evidence="6" id="KW-1185">Reference proteome</keyword>
<dbReference type="SMART" id="SM00345">
    <property type="entry name" value="HTH_GNTR"/>
    <property type="match status" value="1"/>
</dbReference>
<evidence type="ECO:0000256" key="3">
    <source>
        <dbReference type="ARBA" id="ARBA00023163"/>
    </source>
</evidence>
<dbReference type="PANTHER" id="PTHR43537">
    <property type="entry name" value="TRANSCRIPTIONAL REGULATOR, GNTR FAMILY"/>
    <property type="match status" value="1"/>
</dbReference>
<keyword evidence="1" id="KW-0805">Transcription regulation</keyword>
<dbReference type="GO" id="GO:0003700">
    <property type="term" value="F:DNA-binding transcription factor activity"/>
    <property type="evidence" value="ECO:0007669"/>
    <property type="project" value="InterPro"/>
</dbReference>
<dbReference type="GO" id="GO:0003677">
    <property type="term" value="F:DNA binding"/>
    <property type="evidence" value="ECO:0007669"/>
    <property type="project" value="UniProtKB-KW"/>
</dbReference>
<dbReference type="Pfam" id="PF07729">
    <property type="entry name" value="FCD"/>
    <property type="match status" value="1"/>
</dbReference>
<name>A0A1I3HFD1_9HYPH</name>
<feature type="domain" description="HTH gntR-type" evidence="4">
    <location>
        <begin position="27"/>
        <end position="95"/>
    </location>
</feature>
<keyword evidence="3" id="KW-0804">Transcription</keyword>
<dbReference type="InterPro" id="IPR036388">
    <property type="entry name" value="WH-like_DNA-bd_sf"/>
</dbReference>
<dbReference type="SUPFAM" id="SSF48008">
    <property type="entry name" value="GntR ligand-binding domain-like"/>
    <property type="match status" value="1"/>
</dbReference>
<evidence type="ECO:0000256" key="1">
    <source>
        <dbReference type="ARBA" id="ARBA00023015"/>
    </source>
</evidence>
<dbReference type="CDD" id="cd07377">
    <property type="entry name" value="WHTH_GntR"/>
    <property type="match status" value="1"/>
</dbReference>
<dbReference type="Gene3D" id="1.20.120.530">
    <property type="entry name" value="GntR ligand-binding domain-like"/>
    <property type="match status" value="1"/>
</dbReference>
<evidence type="ECO:0000256" key="2">
    <source>
        <dbReference type="ARBA" id="ARBA00023125"/>
    </source>
</evidence>
<protein>
    <submittedName>
        <fullName evidence="5">DNA-binding transcriptional regulator, FadR family</fullName>
    </submittedName>
</protein>
<proteinExistence type="predicted"/>
<dbReference type="PROSITE" id="PS50949">
    <property type="entry name" value="HTH_GNTR"/>
    <property type="match status" value="1"/>
</dbReference>
<evidence type="ECO:0000313" key="6">
    <source>
        <dbReference type="Proteomes" id="UP000242763"/>
    </source>
</evidence>
<dbReference type="SMART" id="SM00895">
    <property type="entry name" value="FCD"/>
    <property type="match status" value="1"/>
</dbReference>
<sequence>MQMKEATATLMAASTPNDGFFDTARPGGMHERVYNSLVHAIVSGRYGESDKLPSEAELATIFTVSRPVVRQALEKLRDEGLVESLRGSGNYVTGLARLIEGMQEFGSHWSRHAKTMLDDLEFRLIVEPEAAYLAARRRTKADLHRMRAALEQFEQAHASGRITHHFDYLFHEAIALATTNTRFIEAARSVEFSKDPRSLLIRHRVHFQPAGRGLESIQEHLRVFELIEEREPDHARKAMWDHLNASHNRLNQQLEALRDGPAGNIA</sequence>
<dbReference type="SUPFAM" id="SSF46785">
    <property type="entry name" value="Winged helix' DNA-binding domain"/>
    <property type="match status" value="1"/>
</dbReference>
<dbReference type="STRING" id="1121003.SAMN03080618_00156"/>
<dbReference type="EMBL" id="FORF01000001">
    <property type="protein sequence ID" value="SFI34373.1"/>
    <property type="molecule type" value="Genomic_DNA"/>
</dbReference>
<dbReference type="Pfam" id="PF00392">
    <property type="entry name" value="GntR"/>
    <property type="match status" value="1"/>
</dbReference>
<dbReference type="OrthoDB" id="9805385at2"/>